<organism evidence="5">
    <name type="scientific">Arcella intermedia</name>
    <dbReference type="NCBI Taxonomy" id="1963864"/>
    <lineage>
        <taxon>Eukaryota</taxon>
        <taxon>Amoebozoa</taxon>
        <taxon>Tubulinea</taxon>
        <taxon>Elardia</taxon>
        <taxon>Arcellinida</taxon>
        <taxon>Sphaerothecina</taxon>
        <taxon>Arcellidae</taxon>
        <taxon>Arcella</taxon>
    </lineage>
</organism>
<dbReference type="InterPro" id="IPR019734">
    <property type="entry name" value="TPR_rpt"/>
</dbReference>
<feature type="domain" description="J" evidence="4">
    <location>
        <begin position="336"/>
        <end position="402"/>
    </location>
</feature>
<dbReference type="PROSITE" id="PS50005">
    <property type="entry name" value="TPR"/>
    <property type="match status" value="3"/>
</dbReference>
<accession>A0A6B2L4E3</accession>
<reference evidence="5" key="1">
    <citation type="journal article" date="2020" name="J. Eukaryot. Microbiol.">
        <title>De novo Sequencing, Assembly and Annotation of the Transcriptome for the Free-Living Testate Amoeba Arcella intermedia.</title>
        <authorList>
            <person name="Ribeiro G.M."/>
            <person name="Porfirio-Sousa A.L."/>
            <person name="Maurer-Alcala X.X."/>
            <person name="Katz L.A."/>
            <person name="Lahr D.J.G."/>
        </authorList>
    </citation>
    <scope>NUCLEOTIDE SEQUENCE</scope>
</reference>
<dbReference type="SMART" id="SM00271">
    <property type="entry name" value="DnaJ"/>
    <property type="match status" value="1"/>
</dbReference>
<evidence type="ECO:0000256" key="2">
    <source>
        <dbReference type="ARBA" id="ARBA00022803"/>
    </source>
</evidence>
<feature type="repeat" description="TPR" evidence="3">
    <location>
        <begin position="15"/>
        <end position="48"/>
    </location>
</feature>
<name>A0A6B2L4E3_9EUKA</name>
<dbReference type="PANTHER" id="PTHR45188:SF2">
    <property type="entry name" value="DNAJ HOMOLOG SUBFAMILY C MEMBER 7"/>
    <property type="match status" value="1"/>
</dbReference>
<dbReference type="CDD" id="cd06257">
    <property type="entry name" value="DnaJ"/>
    <property type="match status" value="1"/>
</dbReference>
<dbReference type="SUPFAM" id="SSF46565">
    <property type="entry name" value="Chaperone J-domain"/>
    <property type="match status" value="1"/>
</dbReference>
<dbReference type="InterPro" id="IPR018253">
    <property type="entry name" value="DnaJ_domain_CS"/>
</dbReference>
<dbReference type="InterPro" id="IPR011990">
    <property type="entry name" value="TPR-like_helical_dom_sf"/>
</dbReference>
<evidence type="ECO:0000256" key="3">
    <source>
        <dbReference type="PROSITE-ProRule" id="PRU00339"/>
    </source>
</evidence>
<evidence type="ECO:0000259" key="4">
    <source>
        <dbReference type="PROSITE" id="PS50076"/>
    </source>
</evidence>
<sequence>MASYSSAIALDSGDHRAYYKRAYVYYQTGKNTLALSDLNQVININPEYHSAFFLRGNVHREMGNFEDAETNFLKSRKLNPANSANVETELSNLKVIEENISKGKSLFREARHREAVSYLNAALEKVSGLPSLRLLKAKAEFLLSNYNSVLEETTKLLKIKANDLEAILLRGNAFRYLGDLDAAHLHYENCLTWDASNEKCKSTKERLQKFRSDDEKARDLLHNRQDGQGLEFVESCLKYLNEEGLAFFKPRIYTLKCKGHIMLKEADLAISACDTALMLDEKELDAHSLKGEAYILKKDFEEAVRCYQRAVDAGDQNARQGVENAKRLLKISLRKDYYKILEIETTASPKEIKRAFHRLALLWHPDKNQHRLEEANKVYQDLNEAYEILSNEEKKGRYDRGEDVEVNQQQQQYQGFNPFQHFNFQFRHQ</sequence>
<dbReference type="PROSITE" id="PS00636">
    <property type="entry name" value="DNAJ_1"/>
    <property type="match status" value="1"/>
</dbReference>
<dbReference type="Pfam" id="PF13181">
    <property type="entry name" value="TPR_8"/>
    <property type="match status" value="2"/>
</dbReference>
<dbReference type="Gene3D" id="1.10.287.110">
    <property type="entry name" value="DnaJ domain"/>
    <property type="match status" value="1"/>
</dbReference>
<evidence type="ECO:0000256" key="1">
    <source>
        <dbReference type="ARBA" id="ARBA00022737"/>
    </source>
</evidence>
<keyword evidence="1" id="KW-0677">Repeat</keyword>
<evidence type="ECO:0000313" key="5">
    <source>
        <dbReference type="EMBL" id="NDV31820.1"/>
    </source>
</evidence>
<dbReference type="PANTHER" id="PTHR45188">
    <property type="entry name" value="DNAJ PROTEIN P58IPK HOMOLOG"/>
    <property type="match status" value="1"/>
</dbReference>
<proteinExistence type="predicted"/>
<feature type="repeat" description="TPR" evidence="3">
    <location>
        <begin position="49"/>
        <end position="82"/>
    </location>
</feature>
<dbReference type="PRINTS" id="PR00625">
    <property type="entry name" value="JDOMAIN"/>
</dbReference>
<feature type="repeat" description="TPR" evidence="3">
    <location>
        <begin position="284"/>
        <end position="317"/>
    </location>
</feature>
<dbReference type="EMBL" id="GIBP01002851">
    <property type="protein sequence ID" value="NDV31820.1"/>
    <property type="molecule type" value="Transcribed_RNA"/>
</dbReference>
<dbReference type="SMART" id="SM00028">
    <property type="entry name" value="TPR"/>
    <property type="match status" value="7"/>
</dbReference>
<dbReference type="Pfam" id="PF00226">
    <property type="entry name" value="DnaJ"/>
    <property type="match status" value="1"/>
</dbReference>
<keyword evidence="2 3" id="KW-0802">TPR repeat</keyword>
<dbReference type="AlphaFoldDB" id="A0A6B2L4E3"/>
<dbReference type="InterPro" id="IPR001623">
    <property type="entry name" value="DnaJ_domain"/>
</dbReference>
<dbReference type="SUPFAM" id="SSF48452">
    <property type="entry name" value="TPR-like"/>
    <property type="match status" value="2"/>
</dbReference>
<dbReference type="Gene3D" id="1.25.40.10">
    <property type="entry name" value="Tetratricopeptide repeat domain"/>
    <property type="match status" value="1"/>
</dbReference>
<dbReference type="PROSITE" id="PS50076">
    <property type="entry name" value="DNAJ_2"/>
    <property type="match status" value="1"/>
</dbReference>
<dbReference type="InterPro" id="IPR036869">
    <property type="entry name" value="J_dom_sf"/>
</dbReference>
<protein>
    <recommendedName>
        <fullName evidence="4">J domain-containing protein</fullName>
    </recommendedName>
</protein>
<dbReference type="Pfam" id="PF13414">
    <property type="entry name" value="TPR_11"/>
    <property type="match status" value="1"/>
</dbReference>